<comment type="caution">
    <text evidence="8">The sequence shown here is derived from an EMBL/GenBank/DDBJ whole genome shotgun (WGS) entry which is preliminary data.</text>
</comment>
<evidence type="ECO:0000256" key="3">
    <source>
        <dbReference type="ARBA" id="ARBA00023274"/>
    </source>
</evidence>
<dbReference type="InterPro" id="IPR005880">
    <property type="entry name" value="Ribosomal_uL2_bac/org-type"/>
</dbReference>
<dbReference type="FunFam" id="2.30.30.30:FF:000001">
    <property type="entry name" value="50S ribosomal protein L2"/>
    <property type="match status" value="1"/>
</dbReference>
<dbReference type="Proteomes" id="UP000590542">
    <property type="component" value="Unassembled WGS sequence"/>
</dbReference>
<protein>
    <recommendedName>
        <fullName evidence="4">50S ribosomal protein L2</fullName>
    </recommendedName>
</protein>
<feature type="region of interest" description="Disordered" evidence="5">
    <location>
        <begin position="219"/>
        <end position="240"/>
    </location>
</feature>
<accession>A0A7X9HSK6</accession>
<feature type="domain" description="Large ribosomal subunit protein uL2 RNA-binding" evidence="7">
    <location>
        <begin position="40"/>
        <end position="115"/>
    </location>
</feature>
<dbReference type="GO" id="GO:0015934">
    <property type="term" value="C:large ribosomal subunit"/>
    <property type="evidence" value="ECO:0007669"/>
    <property type="project" value="InterPro"/>
</dbReference>
<dbReference type="InterPro" id="IPR022666">
    <property type="entry name" value="Ribosomal_uL2_RNA-bd_dom"/>
</dbReference>
<dbReference type="InterPro" id="IPR014726">
    <property type="entry name" value="Ribosomal_uL2_dom3"/>
</dbReference>
<dbReference type="InterPro" id="IPR012340">
    <property type="entry name" value="NA-bd_OB-fold"/>
</dbReference>
<dbReference type="NCBIfam" id="TIGR01171">
    <property type="entry name" value="rplB_bact"/>
    <property type="match status" value="1"/>
</dbReference>
<dbReference type="PANTHER" id="PTHR13691:SF5">
    <property type="entry name" value="LARGE RIBOSOMAL SUBUNIT PROTEIN UL2M"/>
    <property type="match status" value="1"/>
</dbReference>
<evidence type="ECO:0000313" key="9">
    <source>
        <dbReference type="Proteomes" id="UP000590542"/>
    </source>
</evidence>
<keyword evidence="2 8" id="KW-0689">Ribosomal protein</keyword>
<dbReference type="PANTHER" id="PTHR13691">
    <property type="entry name" value="RIBOSOMAL PROTEIN L2"/>
    <property type="match status" value="1"/>
</dbReference>
<name>A0A7X9HSK6_UNCKA</name>
<dbReference type="Pfam" id="PF00181">
    <property type="entry name" value="Ribosomal_L2_N"/>
    <property type="match status" value="1"/>
</dbReference>
<dbReference type="AlphaFoldDB" id="A0A7X9HSK6"/>
<keyword evidence="3" id="KW-0687">Ribonucleoprotein</keyword>
<evidence type="ECO:0000259" key="6">
    <source>
        <dbReference type="SMART" id="SM01382"/>
    </source>
</evidence>
<reference evidence="8 9" key="1">
    <citation type="journal article" date="2020" name="Biotechnol. Biofuels">
        <title>New insights from the biogas microbiome by comprehensive genome-resolved metagenomics of nearly 1600 species originating from multiple anaerobic digesters.</title>
        <authorList>
            <person name="Campanaro S."/>
            <person name="Treu L."/>
            <person name="Rodriguez-R L.M."/>
            <person name="Kovalovszki A."/>
            <person name="Ziels R.M."/>
            <person name="Maus I."/>
            <person name="Zhu X."/>
            <person name="Kougias P.G."/>
            <person name="Basile A."/>
            <person name="Luo G."/>
            <person name="Schluter A."/>
            <person name="Konstantinidis K.T."/>
            <person name="Angelidaki I."/>
        </authorList>
    </citation>
    <scope>NUCLEOTIDE SEQUENCE [LARGE SCALE GENOMIC DNA]</scope>
    <source>
        <strain evidence="8">AS27yjCOA_202</strain>
    </source>
</reference>
<dbReference type="Gene3D" id="2.40.50.140">
    <property type="entry name" value="Nucleic acid-binding proteins"/>
    <property type="match status" value="1"/>
</dbReference>
<dbReference type="SMART" id="SM01382">
    <property type="entry name" value="Ribosomal_L2_C"/>
    <property type="match status" value="1"/>
</dbReference>
<evidence type="ECO:0000256" key="2">
    <source>
        <dbReference type="ARBA" id="ARBA00022980"/>
    </source>
</evidence>
<feature type="region of interest" description="Disordered" evidence="5">
    <location>
        <begin position="33"/>
        <end position="52"/>
    </location>
</feature>
<evidence type="ECO:0000256" key="4">
    <source>
        <dbReference type="ARBA" id="ARBA00035459"/>
    </source>
</evidence>
<dbReference type="SMART" id="SM01383">
    <property type="entry name" value="Ribosomal_L2"/>
    <property type="match status" value="1"/>
</dbReference>
<dbReference type="GO" id="GO:0016740">
    <property type="term" value="F:transferase activity"/>
    <property type="evidence" value="ECO:0007669"/>
    <property type="project" value="InterPro"/>
</dbReference>
<dbReference type="InterPro" id="IPR002171">
    <property type="entry name" value="Ribosomal_uL2"/>
</dbReference>
<gene>
    <name evidence="8" type="primary">rplB</name>
    <name evidence="8" type="ORF">GYA37_01130</name>
</gene>
<feature type="domain" description="Large ribosomal subunit protein uL2 C-terminal" evidence="6">
    <location>
        <begin position="121"/>
        <end position="252"/>
    </location>
</feature>
<dbReference type="GO" id="GO:0003723">
    <property type="term" value="F:RNA binding"/>
    <property type="evidence" value="ECO:0007669"/>
    <property type="project" value="InterPro"/>
</dbReference>
<comment type="similarity">
    <text evidence="1">Belongs to the universal ribosomal protein uL2 family.</text>
</comment>
<dbReference type="GO" id="GO:0002181">
    <property type="term" value="P:cytoplasmic translation"/>
    <property type="evidence" value="ECO:0007669"/>
    <property type="project" value="TreeGrafter"/>
</dbReference>
<sequence length="276" mass="30263">MIKTYRPTSEGLRTRKTLVKNVNDVRPYKPLSKGVVGPVGRSRGKVSSRHMERGARKLYRTVDFKRDKFGIPAKVLTIENDPNRGPNIALLAYKDGEKRYILAPEGLKVGMEVMSGKDAEVSVGNCLPMSNIPLGVSIHNVEVNPKAGGILVRGAGNQALIIAKEGDCVNVKLPSGEVKKVRGICYATIGVLGNVDKRNARLGKAGRKRHLGIRPHVRGVAMGDPHRDHPHAGKYRTSGIGMASPKSPWGWITRGVKTRRRVRTNYTIVSSRKVKK</sequence>
<evidence type="ECO:0000256" key="1">
    <source>
        <dbReference type="ARBA" id="ARBA00005636"/>
    </source>
</evidence>
<dbReference type="InterPro" id="IPR022669">
    <property type="entry name" value="Ribosomal_uL2_C"/>
</dbReference>
<dbReference type="SUPFAM" id="SSF50104">
    <property type="entry name" value="Translation proteins SH3-like domain"/>
    <property type="match status" value="1"/>
</dbReference>
<dbReference type="GO" id="GO:0003735">
    <property type="term" value="F:structural constituent of ribosome"/>
    <property type="evidence" value="ECO:0007669"/>
    <property type="project" value="InterPro"/>
</dbReference>
<organism evidence="8 9">
    <name type="scientific">candidate division WWE3 bacterium</name>
    <dbReference type="NCBI Taxonomy" id="2053526"/>
    <lineage>
        <taxon>Bacteria</taxon>
        <taxon>Katanobacteria</taxon>
    </lineage>
</organism>
<dbReference type="InterPro" id="IPR014722">
    <property type="entry name" value="Rib_uL2_dom2"/>
</dbReference>
<evidence type="ECO:0000313" key="8">
    <source>
        <dbReference type="EMBL" id="NMB91432.1"/>
    </source>
</evidence>
<evidence type="ECO:0000259" key="7">
    <source>
        <dbReference type="SMART" id="SM01383"/>
    </source>
</evidence>
<dbReference type="PIRSF" id="PIRSF002158">
    <property type="entry name" value="Ribosomal_L2"/>
    <property type="match status" value="1"/>
</dbReference>
<dbReference type="Gene3D" id="4.10.950.10">
    <property type="entry name" value="Ribosomal protein L2, domain 3"/>
    <property type="match status" value="1"/>
</dbReference>
<dbReference type="Gene3D" id="2.30.30.30">
    <property type="match status" value="1"/>
</dbReference>
<dbReference type="InterPro" id="IPR008991">
    <property type="entry name" value="Translation_prot_SH3-like_sf"/>
</dbReference>
<dbReference type="Pfam" id="PF03947">
    <property type="entry name" value="Ribosomal_L2_C"/>
    <property type="match status" value="1"/>
</dbReference>
<proteinExistence type="inferred from homology"/>
<evidence type="ECO:0000256" key="5">
    <source>
        <dbReference type="SAM" id="MobiDB-lite"/>
    </source>
</evidence>
<dbReference type="SUPFAM" id="SSF50249">
    <property type="entry name" value="Nucleic acid-binding proteins"/>
    <property type="match status" value="1"/>
</dbReference>
<dbReference type="EMBL" id="JAAZNV010000006">
    <property type="protein sequence ID" value="NMB91432.1"/>
    <property type="molecule type" value="Genomic_DNA"/>
</dbReference>